<gene>
    <name evidence="1" type="ORF">LTRI10_LOCUS23604</name>
</gene>
<evidence type="ECO:0000313" key="1">
    <source>
        <dbReference type="EMBL" id="CAL1382272.1"/>
    </source>
</evidence>
<dbReference type="AlphaFoldDB" id="A0AAV2E915"/>
<keyword evidence="2" id="KW-1185">Reference proteome</keyword>
<proteinExistence type="predicted"/>
<sequence length="124" mass="13944">MMRHCGLSVDANVSRLKRCSSVLWEVKSLKCCVPVANFDGVLFRFYLTPVINSQGSGKLVKSQGVSFPSQVEFHLAPSIAERAPTRKDGEGTEELVTQLLINVILHFKESAPMWYLHSEDHRIE</sequence>
<name>A0AAV2E915_9ROSI</name>
<evidence type="ECO:0000313" key="2">
    <source>
        <dbReference type="Proteomes" id="UP001497516"/>
    </source>
</evidence>
<dbReference type="Proteomes" id="UP001497516">
    <property type="component" value="Chromosome 4"/>
</dbReference>
<accession>A0AAV2E915</accession>
<dbReference type="EMBL" id="OZ034817">
    <property type="protein sequence ID" value="CAL1382272.1"/>
    <property type="molecule type" value="Genomic_DNA"/>
</dbReference>
<protein>
    <submittedName>
        <fullName evidence="1">Uncharacterized protein</fullName>
    </submittedName>
</protein>
<reference evidence="1 2" key="1">
    <citation type="submission" date="2024-04" db="EMBL/GenBank/DDBJ databases">
        <authorList>
            <person name="Fracassetti M."/>
        </authorList>
    </citation>
    <scope>NUCLEOTIDE SEQUENCE [LARGE SCALE GENOMIC DNA]</scope>
</reference>
<organism evidence="1 2">
    <name type="scientific">Linum trigynum</name>
    <dbReference type="NCBI Taxonomy" id="586398"/>
    <lineage>
        <taxon>Eukaryota</taxon>
        <taxon>Viridiplantae</taxon>
        <taxon>Streptophyta</taxon>
        <taxon>Embryophyta</taxon>
        <taxon>Tracheophyta</taxon>
        <taxon>Spermatophyta</taxon>
        <taxon>Magnoliopsida</taxon>
        <taxon>eudicotyledons</taxon>
        <taxon>Gunneridae</taxon>
        <taxon>Pentapetalae</taxon>
        <taxon>rosids</taxon>
        <taxon>fabids</taxon>
        <taxon>Malpighiales</taxon>
        <taxon>Linaceae</taxon>
        <taxon>Linum</taxon>
    </lineage>
</organism>